<dbReference type="SUPFAM" id="SSF54211">
    <property type="entry name" value="Ribosomal protein S5 domain 2-like"/>
    <property type="match status" value="1"/>
</dbReference>
<dbReference type="GO" id="GO:0030677">
    <property type="term" value="C:ribonuclease P complex"/>
    <property type="evidence" value="ECO:0007669"/>
    <property type="project" value="TreeGrafter"/>
</dbReference>
<gene>
    <name evidence="7" type="ORF">MNBD_BACTEROID03-377</name>
</gene>
<proteinExistence type="inferred from homology"/>
<evidence type="ECO:0000256" key="2">
    <source>
        <dbReference type="ARBA" id="ARBA00022694"/>
    </source>
</evidence>
<protein>
    <submittedName>
        <fullName evidence="7">Ribonuclease P protein component</fullName>
        <ecNumber evidence="7">3.1.26.5</ecNumber>
    </submittedName>
</protein>
<dbReference type="InterPro" id="IPR014721">
    <property type="entry name" value="Ribsml_uS5_D2-typ_fold_subgr"/>
</dbReference>
<dbReference type="PANTHER" id="PTHR33992">
    <property type="entry name" value="RIBONUCLEASE P PROTEIN COMPONENT"/>
    <property type="match status" value="1"/>
</dbReference>
<dbReference type="PROSITE" id="PS00648">
    <property type="entry name" value="RIBONUCLEASE_P"/>
    <property type="match status" value="1"/>
</dbReference>
<dbReference type="Pfam" id="PF00825">
    <property type="entry name" value="Ribonuclease_P"/>
    <property type="match status" value="1"/>
</dbReference>
<dbReference type="PANTHER" id="PTHR33992:SF1">
    <property type="entry name" value="RIBONUCLEASE P PROTEIN COMPONENT"/>
    <property type="match status" value="1"/>
</dbReference>
<dbReference type="NCBIfam" id="TIGR00188">
    <property type="entry name" value="rnpA"/>
    <property type="match status" value="1"/>
</dbReference>
<dbReference type="InterPro" id="IPR020568">
    <property type="entry name" value="Ribosomal_Su5_D2-typ_SF"/>
</dbReference>
<dbReference type="EC" id="3.1.26.5" evidence="7"/>
<keyword evidence="6" id="KW-0694">RNA-binding</keyword>
<accession>A0A3B0TC31</accession>
<evidence type="ECO:0000256" key="5">
    <source>
        <dbReference type="ARBA" id="ARBA00022801"/>
    </source>
</evidence>
<reference evidence="7" key="1">
    <citation type="submission" date="2018-06" db="EMBL/GenBank/DDBJ databases">
        <authorList>
            <person name="Zhirakovskaya E."/>
        </authorList>
    </citation>
    <scope>NUCLEOTIDE SEQUENCE</scope>
</reference>
<dbReference type="HAMAP" id="MF_00227">
    <property type="entry name" value="RNase_P"/>
    <property type="match status" value="1"/>
</dbReference>
<keyword evidence="5 7" id="KW-0378">Hydrolase</keyword>
<keyword evidence="2" id="KW-0819">tRNA processing</keyword>
<evidence type="ECO:0000256" key="1">
    <source>
        <dbReference type="ARBA" id="ARBA00002663"/>
    </source>
</evidence>
<keyword evidence="4" id="KW-0255">Endonuclease</keyword>
<dbReference type="AlphaFoldDB" id="A0A3B0TC31"/>
<dbReference type="InterPro" id="IPR020539">
    <property type="entry name" value="RNase_P_CS"/>
</dbReference>
<keyword evidence="3" id="KW-0540">Nuclease</keyword>
<sequence>MQFTFPKNEKLKSKIIIDKLFVEGKSVSSYPVKLIYLKTELPSNALIQAGVTVPKKNFKSAVKRNRIKRLLRENYRMNKQLVFNNSNSTYAFLFLYLGKDMPQHQTIESNMKLVLAKFKKISYE</sequence>
<dbReference type="InterPro" id="IPR000100">
    <property type="entry name" value="RNase_P"/>
</dbReference>
<organism evidence="7">
    <name type="scientific">hydrothermal vent metagenome</name>
    <dbReference type="NCBI Taxonomy" id="652676"/>
    <lineage>
        <taxon>unclassified sequences</taxon>
        <taxon>metagenomes</taxon>
        <taxon>ecological metagenomes</taxon>
    </lineage>
</organism>
<comment type="function">
    <text evidence="1">RNaseP catalyzes the removal of the 5'-leader sequence from pre-tRNA to produce the mature 5'-terminus. It can also cleave other RNA substrates such as 4.5S RNA. The protein component plays an auxiliary but essential role in vivo by binding to the 5'-leader sequence and broadening the substrate specificity of the ribozyme.</text>
</comment>
<evidence type="ECO:0000256" key="4">
    <source>
        <dbReference type="ARBA" id="ARBA00022759"/>
    </source>
</evidence>
<evidence type="ECO:0000256" key="3">
    <source>
        <dbReference type="ARBA" id="ARBA00022722"/>
    </source>
</evidence>
<name>A0A3B0TC31_9ZZZZ</name>
<dbReference type="EMBL" id="UOEL01000044">
    <property type="protein sequence ID" value="VAW10927.1"/>
    <property type="molecule type" value="Genomic_DNA"/>
</dbReference>
<dbReference type="Gene3D" id="3.30.230.10">
    <property type="match status" value="1"/>
</dbReference>
<evidence type="ECO:0000313" key="7">
    <source>
        <dbReference type="EMBL" id="VAW10927.1"/>
    </source>
</evidence>
<evidence type="ECO:0000256" key="6">
    <source>
        <dbReference type="ARBA" id="ARBA00022884"/>
    </source>
</evidence>
<dbReference type="GO" id="GO:0004526">
    <property type="term" value="F:ribonuclease P activity"/>
    <property type="evidence" value="ECO:0007669"/>
    <property type="project" value="UniProtKB-EC"/>
</dbReference>
<dbReference type="GO" id="GO:0042781">
    <property type="term" value="F:3'-tRNA processing endoribonuclease activity"/>
    <property type="evidence" value="ECO:0007669"/>
    <property type="project" value="TreeGrafter"/>
</dbReference>
<dbReference type="GO" id="GO:0000049">
    <property type="term" value="F:tRNA binding"/>
    <property type="evidence" value="ECO:0007669"/>
    <property type="project" value="InterPro"/>
</dbReference>